<sequence>MQRISPLIPSFTNRQFKHRQFIQTFHLTISRHQRYTRSNQPIGLSRRHEIPDPLLPPDIFKPEDPNQSPEQLFKPLTEAPGSPNSLLYHIKDRTRALIYIDGTSIGNGSPHARAGCGVYRSPDESLNICRPLPIGTTNNRAELWAAVRALELIAREPTATDAATSPRDGDEGERDAIADNWIIASDSTYIVMGATYWAWKRRAIGWKKKKNTPSVGQMGSSENLLGEGLVPNADLWDRLLRGIMNIRGQILFWLIRREWNRAHVLASRGAMKKLALTPDDNARLDAPTISRIPSRSRGPPAT</sequence>
<dbReference type="AlphaFoldDB" id="A0A292PUV0"/>
<dbReference type="InterPro" id="IPR036397">
    <property type="entry name" value="RNaseH_sf"/>
</dbReference>
<keyword evidence="7" id="KW-0378">Hydrolase</keyword>
<dbReference type="InterPro" id="IPR002156">
    <property type="entry name" value="RNaseH_domain"/>
</dbReference>
<evidence type="ECO:0000259" key="9">
    <source>
        <dbReference type="PROSITE" id="PS50879"/>
    </source>
</evidence>
<protein>
    <recommendedName>
        <fullName evidence="3">ribonuclease H</fullName>
        <ecNumber evidence="3">3.1.26.4</ecNumber>
    </recommendedName>
</protein>
<evidence type="ECO:0000256" key="4">
    <source>
        <dbReference type="ARBA" id="ARBA00022722"/>
    </source>
</evidence>
<evidence type="ECO:0000256" key="5">
    <source>
        <dbReference type="ARBA" id="ARBA00022723"/>
    </source>
</evidence>
<organism evidence="10 11">
    <name type="scientific">Tuber aestivum</name>
    <name type="common">summer truffle</name>
    <dbReference type="NCBI Taxonomy" id="59557"/>
    <lineage>
        <taxon>Eukaryota</taxon>
        <taxon>Fungi</taxon>
        <taxon>Dikarya</taxon>
        <taxon>Ascomycota</taxon>
        <taxon>Pezizomycotina</taxon>
        <taxon>Pezizomycetes</taxon>
        <taxon>Pezizales</taxon>
        <taxon>Tuberaceae</taxon>
        <taxon>Tuber</taxon>
    </lineage>
</organism>
<gene>
    <name evidence="10" type="ORF">GSTUAT00005452001</name>
</gene>
<evidence type="ECO:0000256" key="7">
    <source>
        <dbReference type="ARBA" id="ARBA00022801"/>
    </source>
</evidence>
<dbReference type="EMBL" id="LN891047">
    <property type="protein sequence ID" value="CUS10485.1"/>
    <property type="molecule type" value="Genomic_DNA"/>
</dbReference>
<evidence type="ECO:0000256" key="8">
    <source>
        <dbReference type="SAM" id="MobiDB-lite"/>
    </source>
</evidence>
<dbReference type="InterPro" id="IPR050092">
    <property type="entry name" value="RNase_H"/>
</dbReference>
<reference evidence="10" key="1">
    <citation type="submission" date="2015-10" db="EMBL/GenBank/DDBJ databases">
        <authorList>
            <person name="Regsiter A."/>
            <person name="william w."/>
        </authorList>
    </citation>
    <scope>NUCLEOTIDE SEQUENCE</scope>
    <source>
        <strain evidence="10">Montdore</strain>
    </source>
</reference>
<proteinExistence type="inferred from homology"/>
<feature type="region of interest" description="Disordered" evidence="8">
    <location>
        <begin position="38"/>
        <end position="78"/>
    </location>
</feature>
<dbReference type="PROSITE" id="PS50879">
    <property type="entry name" value="RNASE_H_1"/>
    <property type="match status" value="1"/>
</dbReference>
<evidence type="ECO:0000256" key="3">
    <source>
        <dbReference type="ARBA" id="ARBA00012180"/>
    </source>
</evidence>
<dbReference type="GO" id="GO:0003676">
    <property type="term" value="F:nucleic acid binding"/>
    <property type="evidence" value="ECO:0007669"/>
    <property type="project" value="InterPro"/>
</dbReference>
<keyword evidence="6" id="KW-0255">Endonuclease</keyword>
<dbReference type="SUPFAM" id="SSF53098">
    <property type="entry name" value="Ribonuclease H-like"/>
    <property type="match status" value="1"/>
</dbReference>
<evidence type="ECO:0000313" key="10">
    <source>
        <dbReference type="EMBL" id="CUS10485.1"/>
    </source>
</evidence>
<evidence type="ECO:0000256" key="1">
    <source>
        <dbReference type="ARBA" id="ARBA00000077"/>
    </source>
</evidence>
<dbReference type="GO" id="GO:0004523">
    <property type="term" value="F:RNA-DNA hybrid ribonuclease activity"/>
    <property type="evidence" value="ECO:0007669"/>
    <property type="project" value="UniProtKB-EC"/>
</dbReference>
<dbReference type="Pfam" id="PF00075">
    <property type="entry name" value="RNase_H"/>
    <property type="match status" value="1"/>
</dbReference>
<feature type="domain" description="RNase H type-1" evidence="9">
    <location>
        <begin position="92"/>
        <end position="271"/>
    </location>
</feature>
<dbReference type="InterPro" id="IPR012337">
    <property type="entry name" value="RNaseH-like_sf"/>
</dbReference>
<keyword evidence="5" id="KW-0479">Metal-binding</keyword>
<dbReference type="Gene3D" id="3.30.420.10">
    <property type="entry name" value="Ribonuclease H-like superfamily/Ribonuclease H"/>
    <property type="match status" value="1"/>
</dbReference>
<comment type="catalytic activity">
    <reaction evidence="1">
        <text>Endonucleolytic cleavage to 5'-phosphomonoester.</text>
        <dbReference type="EC" id="3.1.26.4"/>
    </reaction>
</comment>
<dbReference type="PANTHER" id="PTHR10642">
    <property type="entry name" value="RIBONUCLEASE H1"/>
    <property type="match status" value="1"/>
</dbReference>
<evidence type="ECO:0000313" key="11">
    <source>
        <dbReference type="Proteomes" id="UP001412239"/>
    </source>
</evidence>
<evidence type="ECO:0000256" key="6">
    <source>
        <dbReference type="ARBA" id="ARBA00022759"/>
    </source>
</evidence>
<dbReference type="EC" id="3.1.26.4" evidence="3"/>
<comment type="similarity">
    <text evidence="2">Belongs to the RNase H family.</text>
</comment>
<keyword evidence="4" id="KW-0540">Nuclease</keyword>
<dbReference type="GO" id="GO:0046872">
    <property type="term" value="F:metal ion binding"/>
    <property type="evidence" value="ECO:0007669"/>
    <property type="project" value="UniProtKB-KW"/>
</dbReference>
<dbReference type="Proteomes" id="UP001412239">
    <property type="component" value="Unassembled WGS sequence"/>
</dbReference>
<name>A0A292PUV0_9PEZI</name>
<dbReference type="PANTHER" id="PTHR10642:SF26">
    <property type="entry name" value="RIBONUCLEASE H1"/>
    <property type="match status" value="1"/>
</dbReference>
<accession>A0A292PUV0</accession>
<keyword evidence="11" id="KW-1185">Reference proteome</keyword>
<dbReference type="GO" id="GO:0043137">
    <property type="term" value="P:DNA replication, removal of RNA primer"/>
    <property type="evidence" value="ECO:0007669"/>
    <property type="project" value="TreeGrafter"/>
</dbReference>
<evidence type="ECO:0000256" key="2">
    <source>
        <dbReference type="ARBA" id="ARBA00005300"/>
    </source>
</evidence>